<dbReference type="InterPro" id="IPR012340">
    <property type="entry name" value="NA-bd_OB-fold"/>
</dbReference>
<proteinExistence type="predicted"/>
<dbReference type="InterPro" id="IPR052513">
    <property type="entry name" value="Thioester_dehydratase-like"/>
</dbReference>
<dbReference type="PANTHER" id="PTHR34075:SF5">
    <property type="entry name" value="BLR3430 PROTEIN"/>
    <property type="match status" value="1"/>
</dbReference>
<sequence length="131" mass="15066">MSTIEYRRMAVDKLQLHGYRCLDCGSLHPWWEKYCCGRCASRNLERVNFSGRARVNHLGVVYYPPTEFKGEEPYILAELKLEEGMLISGRMVKMPLDELAVGDEVRATIRRVKLGDEGEIYYGIKFEKAGS</sequence>
<evidence type="ECO:0000259" key="1">
    <source>
        <dbReference type="Pfam" id="PF01796"/>
    </source>
</evidence>
<dbReference type="Proteomes" id="UP001225644">
    <property type="component" value="Unassembled WGS sequence"/>
</dbReference>
<evidence type="ECO:0000313" key="3">
    <source>
        <dbReference type="Proteomes" id="UP001225644"/>
    </source>
</evidence>
<accession>A0ABU0B3F0</accession>
<evidence type="ECO:0000313" key="2">
    <source>
        <dbReference type="EMBL" id="MDQ0287028.1"/>
    </source>
</evidence>
<organism evidence="2 3">
    <name type="scientific">Desulfofundulus luciae</name>
    <dbReference type="NCBI Taxonomy" id="74702"/>
    <lineage>
        <taxon>Bacteria</taxon>
        <taxon>Bacillati</taxon>
        <taxon>Bacillota</taxon>
        <taxon>Clostridia</taxon>
        <taxon>Eubacteriales</taxon>
        <taxon>Peptococcaceae</taxon>
        <taxon>Desulfofundulus</taxon>
    </lineage>
</organism>
<dbReference type="EMBL" id="JAUSUX010000017">
    <property type="protein sequence ID" value="MDQ0287028.1"/>
    <property type="molecule type" value="Genomic_DNA"/>
</dbReference>
<feature type="domain" description="ChsH2 C-terminal OB-fold" evidence="1">
    <location>
        <begin position="47"/>
        <end position="109"/>
    </location>
</feature>
<dbReference type="RefSeq" id="WP_307402868.1">
    <property type="nucleotide sequence ID" value="NZ_JAUSUX010000017.1"/>
</dbReference>
<reference evidence="2 3" key="1">
    <citation type="submission" date="2023-07" db="EMBL/GenBank/DDBJ databases">
        <title>Genomic Encyclopedia of Type Strains, Phase IV (KMG-IV): sequencing the most valuable type-strain genomes for metagenomic binning, comparative biology and taxonomic classification.</title>
        <authorList>
            <person name="Goeker M."/>
        </authorList>
    </citation>
    <scope>NUCLEOTIDE SEQUENCE [LARGE SCALE GENOMIC DNA]</scope>
    <source>
        <strain evidence="2 3">DSM 12396</strain>
    </source>
</reference>
<protein>
    <submittedName>
        <fullName evidence="2">OB-fold protein</fullName>
    </submittedName>
</protein>
<dbReference type="SUPFAM" id="SSF50249">
    <property type="entry name" value="Nucleic acid-binding proteins"/>
    <property type="match status" value="1"/>
</dbReference>
<dbReference type="InterPro" id="IPR002878">
    <property type="entry name" value="ChsH2_C"/>
</dbReference>
<name>A0ABU0B3F0_9FIRM</name>
<gene>
    <name evidence="2" type="ORF">J2Z49_002145</name>
</gene>
<dbReference type="Pfam" id="PF01796">
    <property type="entry name" value="OB_ChsH2_C"/>
    <property type="match status" value="1"/>
</dbReference>
<keyword evidence="3" id="KW-1185">Reference proteome</keyword>
<comment type="caution">
    <text evidence="2">The sequence shown here is derived from an EMBL/GenBank/DDBJ whole genome shotgun (WGS) entry which is preliminary data.</text>
</comment>
<dbReference type="PANTHER" id="PTHR34075">
    <property type="entry name" value="BLR3430 PROTEIN"/>
    <property type="match status" value="1"/>
</dbReference>